<organism evidence="1 2">
    <name type="scientific">Anoxybacillus thermarum</name>
    <dbReference type="NCBI Taxonomy" id="404937"/>
    <lineage>
        <taxon>Bacteria</taxon>
        <taxon>Bacillati</taxon>
        <taxon>Bacillota</taxon>
        <taxon>Bacilli</taxon>
        <taxon>Bacillales</taxon>
        <taxon>Anoxybacillaceae</taxon>
        <taxon>Anoxybacillus</taxon>
    </lineage>
</organism>
<comment type="caution">
    <text evidence="1">The sequence shown here is derived from an EMBL/GenBank/DDBJ whole genome shotgun (WGS) entry which is preliminary data.</text>
</comment>
<evidence type="ECO:0000313" key="2">
    <source>
        <dbReference type="Proteomes" id="UP000032102"/>
    </source>
</evidence>
<keyword evidence="2" id="KW-1185">Reference proteome</keyword>
<sequence length="99" mass="11134">MNMLTPILPNDGLYIQLQWESGQILLSISKEGIQRVEKASGDRIISIRGSAQAIMSLLQGSLKLQQQLRLNELSVTASFRHILLLESVFFLAKPYDLVH</sequence>
<proteinExistence type="predicted"/>
<dbReference type="RefSeq" id="WP_043964956.1">
    <property type="nucleotide sequence ID" value="NZ_JXTH01000011.1"/>
</dbReference>
<dbReference type="EMBL" id="JXTH01000011">
    <property type="protein sequence ID" value="KIQ95004.1"/>
    <property type="molecule type" value="Genomic_DNA"/>
</dbReference>
<dbReference type="Proteomes" id="UP000032102">
    <property type="component" value="Unassembled WGS sequence"/>
</dbReference>
<gene>
    <name evidence="1" type="ORF">LH47_00837</name>
</gene>
<protein>
    <recommendedName>
        <fullName evidence="3">Sterol-binding protein</fullName>
    </recommendedName>
</protein>
<name>A0A0D0QZT9_9BACL</name>
<evidence type="ECO:0000313" key="1">
    <source>
        <dbReference type="EMBL" id="KIQ95004.1"/>
    </source>
</evidence>
<dbReference type="AlphaFoldDB" id="A0A0D0QZT9"/>
<reference evidence="1 2" key="1">
    <citation type="submission" date="2015-01" db="EMBL/GenBank/DDBJ databases">
        <title>Draft genome of Anoxybacillus thermarum strain AF/04.</title>
        <authorList>
            <person name="Poli A."/>
            <person name="Nicolaus B."/>
            <person name="Chan K.-G."/>
            <person name="Kahar U.M."/>
            <person name="Yaakob A.S."/>
            <person name="Chan C.S."/>
            <person name="Goh K.M."/>
        </authorList>
    </citation>
    <scope>NUCLEOTIDE SEQUENCE [LARGE SCALE GENOMIC DNA]</scope>
    <source>
        <strain evidence="1 2">AF/04</strain>
    </source>
</reference>
<dbReference type="PATRIC" id="fig|404937.3.peg.861"/>
<accession>A0A0D0QZT9</accession>
<evidence type="ECO:0008006" key="3">
    <source>
        <dbReference type="Google" id="ProtNLM"/>
    </source>
</evidence>